<sequence>MQMHGNPGQTLSQNYYINKIVFVITTLSYRLYIDGVMTKRRKRHSQLFTGEVKNDLQVELCPRACPPEEAVGEFAFHVNKPFVYYILGLVLLSAPILPRESYKFNANHPFVYYLRDGHSGAVLFVGRYIITSVMSAMDFPPQKIYPFHADHPFIYFIKVEGTVLFAGLAIKEESLIIYNDPPKVFHADRSFVYYIKIDSVVTFIGRYTSSNV</sequence>
<dbReference type="SUPFAM" id="SSF56574">
    <property type="entry name" value="Serpins"/>
    <property type="match status" value="1"/>
</dbReference>
<evidence type="ECO:0000313" key="3">
    <source>
        <dbReference type="Proteomes" id="UP001162164"/>
    </source>
</evidence>
<evidence type="ECO:0000256" key="1">
    <source>
        <dbReference type="SAM" id="Phobius"/>
    </source>
</evidence>
<dbReference type="Proteomes" id="UP001162164">
    <property type="component" value="Unassembled WGS sequence"/>
</dbReference>
<dbReference type="InterPro" id="IPR036186">
    <property type="entry name" value="Serpin_sf"/>
</dbReference>
<dbReference type="PROSITE" id="PS00284">
    <property type="entry name" value="SERPIN"/>
    <property type="match status" value="1"/>
</dbReference>
<dbReference type="InterPro" id="IPR042185">
    <property type="entry name" value="Serpin_sf_2"/>
</dbReference>
<accession>A0ABQ9K5U1</accession>
<keyword evidence="3" id="KW-1185">Reference proteome</keyword>
<dbReference type="InterPro" id="IPR023795">
    <property type="entry name" value="Serpin_CS"/>
</dbReference>
<evidence type="ECO:0000313" key="2">
    <source>
        <dbReference type="EMBL" id="KAJ8985669.1"/>
    </source>
</evidence>
<dbReference type="EMBL" id="JAPWTJ010000010">
    <property type="protein sequence ID" value="KAJ8985669.1"/>
    <property type="molecule type" value="Genomic_DNA"/>
</dbReference>
<gene>
    <name evidence="2" type="ORF">NQ317_015166</name>
</gene>
<feature type="transmembrane region" description="Helical" evidence="1">
    <location>
        <begin position="15"/>
        <end position="33"/>
    </location>
</feature>
<organism evidence="2 3">
    <name type="scientific">Molorchus minor</name>
    <dbReference type="NCBI Taxonomy" id="1323400"/>
    <lineage>
        <taxon>Eukaryota</taxon>
        <taxon>Metazoa</taxon>
        <taxon>Ecdysozoa</taxon>
        <taxon>Arthropoda</taxon>
        <taxon>Hexapoda</taxon>
        <taxon>Insecta</taxon>
        <taxon>Pterygota</taxon>
        <taxon>Neoptera</taxon>
        <taxon>Endopterygota</taxon>
        <taxon>Coleoptera</taxon>
        <taxon>Polyphaga</taxon>
        <taxon>Cucujiformia</taxon>
        <taxon>Chrysomeloidea</taxon>
        <taxon>Cerambycidae</taxon>
        <taxon>Lamiinae</taxon>
        <taxon>Monochamini</taxon>
        <taxon>Molorchus</taxon>
    </lineage>
</organism>
<proteinExistence type="predicted"/>
<protein>
    <submittedName>
        <fullName evidence="2">Uncharacterized protein</fullName>
    </submittedName>
</protein>
<keyword evidence="1" id="KW-0812">Transmembrane</keyword>
<reference evidence="2" key="1">
    <citation type="journal article" date="2023" name="Insect Mol. Biol.">
        <title>Genome sequencing provides insights into the evolution of gene families encoding plant cell wall-degrading enzymes in longhorned beetles.</title>
        <authorList>
            <person name="Shin N.R."/>
            <person name="Okamura Y."/>
            <person name="Kirsch R."/>
            <person name="Pauchet Y."/>
        </authorList>
    </citation>
    <scope>NUCLEOTIDE SEQUENCE</scope>
    <source>
        <strain evidence="2">MMC_N1</strain>
    </source>
</reference>
<keyword evidence="1" id="KW-0472">Membrane</keyword>
<dbReference type="Gene3D" id="2.30.39.10">
    <property type="entry name" value="Alpha-1-antitrypsin, domain 1"/>
    <property type="match status" value="1"/>
</dbReference>
<name>A0ABQ9K5U1_9CUCU</name>
<comment type="caution">
    <text evidence="2">The sequence shown here is derived from an EMBL/GenBank/DDBJ whole genome shotgun (WGS) entry which is preliminary data.</text>
</comment>
<keyword evidence="1" id="KW-1133">Transmembrane helix</keyword>